<dbReference type="InterPro" id="IPR023299">
    <property type="entry name" value="ATPase_P-typ_cyto_dom_N"/>
</dbReference>
<gene>
    <name evidence="15" type="ORF">B0H94_1014</name>
</gene>
<organism evidence="15 16">
    <name type="scientific">Salsuginibacillus halophilus</name>
    <dbReference type="NCBI Taxonomy" id="517424"/>
    <lineage>
        <taxon>Bacteria</taxon>
        <taxon>Bacillati</taxon>
        <taxon>Bacillota</taxon>
        <taxon>Bacilli</taxon>
        <taxon>Bacillales</taxon>
        <taxon>Bacillaceae</taxon>
        <taxon>Salsuginibacillus</taxon>
    </lineage>
</organism>
<dbReference type="InterPro" id="IPR036412">
    <property type="entry name" value="HAD-like_sf"/>
</dbReference>
<keyword evidence="12 13" id="KW-0472">Membrane</keyword>
<dbReference type="InterPro" id="IPR059000">
    <property type="entry name" value="ATPase_P-type_domA"/>
</dbReference>
<proteinExistence type="inferred from homology"/>
<dbReference type="InterPro" id="IPR001757">
    <property type="entry name" value="P_typ_ATPase"/>
</dbReference>
<dbReference type="Pfam" id="PF13246">
    <property type="entry name" value="Cation_ATPase"/>
    <property type="match status" value="1"/>
</dbReference>
<dbReference type="Gene3D" id="3.40.1110.10">
    <property type="entry name" value="Calcium-transporting ATPase, cytoplasmic domain N"/>
    <property type="match status" value="1"/>
</dbReference>
<evidence type="ECO:0000256" key="4">
    <source>
        <dbReference type="ARBA" id="ARBA00022553"/>
    </source>
</evidence>
<evidence type="ECO:0000256" key="6">
    <source>
        <dbReference type="ARBA" id="ARBA00022741"/>
    </source>
</evidence>
<dbReference type="InterPro" id="IPR004014">
    <property type="entry name" value="ATPase_P-typ_cation-transptr_N"/>
</dbReference>
<dbReference type="SUPFAM" id="SSF81653">
    <property type="entry name" value="Calcium ATPase, transduction domain A"/>
    <property type="match status" value="1"/>
</dbReference>
<dbReference type="Gene3D" id="3.40.50.1000">
    <property type="entry name" value="HAD superfamily/HAD-like"/>
    <property type="match status" value="1"/>
</dbReference>
<protein>
    <submittedName>
        <fullName evidence="15">Ca2+-transporting ATPase</fullName>
    </submittedName>
</protein>
<dbReference type="SUPFAM" id="SSF56784">
    <property type="entry name" value="HAD-like"/>
    <property type="match status" value="1"/>
</dbReference>
<comment type="caution">
    <text evidence="15">The sequence shown here is derived from an EMBL/GenBank/DDBJ whole genome shotgun (WGS) entry which is preliminary data.</text>
</comment>
<keyword evidence="8" id="KW-0460">Magnesium</keyword>
<evidence type="ECO:0000256" key="8">
    <source>
        <dbReference type="ARBA" id="ARBA00022842"/>
    </source>
</evidence>
<dbReference type="GO" id="GO:0016887">
    <property type="term" value="F:ATP hydrolysis activity"/>
    <property type="evidence" value="ECO:0007669"/>
    <property type="project" value="InterPro"/>
</dbReference>
<evidence type="ECO:0000259" key="14">
    <source>
        <dbReference type="SMART" id="SM00831"/>
    </source>
</evidence>
<keyword evidence="5 13" id="KW-0812">Transmembrane</keyword>
<keyword evidence="7" id="KW-0067">ATP-binding</keyword>
<dbReference type="PRINTS" id="PR00119">
    <property type="entry name" value="CATATPASE"/>
</dbReference>
<dbReference type="PROSITE" id="PS00154">
    <property type="entry name" value="ATPASE_E1_E2"/>
    <property type="match status" value="1"/>
</dbReference>
<evidence type="ECO:0000313" key="16">
    <source>
        <dbReference type="Proteomes" id="UP000242310"/>
    </source>
</evidence>
<dbReference type="SMART" id="SM00831">
    <property type="entry name" value="Cation_ATPase_N"/>
    <property type="match status" value="1"/>
</dbReference>
<feature type="transmembrane region" description="Helical" evidence="13">
    <location>
        <begin position="832"/>
        <end position="851"/>
    </location>
</feature>
<feature type="transmembrane region" description="Helical" evidence="13">
    <location>
        <begin position="686"/>
        <end position="708"/>
    </location>
</feature>
<dbReference type="SFLD" id="SFLDS00003">
    <property type="entry name" value="Haloacid_Dehalogenase"/>
    <property type="match status" value="1"/>
</dbReference>
<dbReference type="Gene3D" id="1.20.1110.10">
    <property type="entry name" value="Calcium-transporting ATPase, transmembrane domain"/>
    <property type="match status" value="2"/>
</dbReference>
<dbReference type="OrthoDB" id="9813266at2"/>
<dbReference type="Proteomes" id="UP000242310">
    <property type="component" value="Unassembled WGS sequence"/>
</dbReference>
<feature type="transmembrane region" description="Helical" evidence="13">
    <location>
        <begin position="77"/>
        <end position="96"/>
    </location>
</feature>
<dbReference type="InterPro" id="IPR023298">
    <property type="entry name" value="ATPase_P-typ_TM_dom_sf"/>
</dbReference>
<feature type="transmembrane region" description="Helical" evidence="13">
    <location>
        <begin position="270"/>
        <end position="296"/>
    </location>
</feature>
<keyword evidence="3" id="KW-0813">Transport</keyword>
<reference evidence="15 16" key="1">
    <citation type="submission" date="2018-03" db="EMBL/GenBank/DDBJ databases">
        <title>Genomic Encyclopedia of Type Strains, Phase III (KMG-III): the genomes of soil and plant-associated and newly described type strains.</title>
        <authorList>
            <person name="Whitman W."/>
        </authorList>
    </citation>
    <scope>NUCLEOTIDE SEQUENCE [LARGE SCALE GENOMIC DNA]</scope>
    <source>
        <strain evidence="15 16">CGMCC 1.07653</strain>
    </source>
</reference>
<evidence type="ECO:0000256" key="1">
    <source>
        <dbReference type="ARBA" id="ARBA00004127"/>
    </source>
</evidence>
<evidence type="ECO:0000256" key="9">
    <source>
        <dbReference type="ARBA" id="ARBA00022967"/>
    </source>
</evidence>
<dbReference type="InterPro" id="IPR008250">
    <property type="entry name" value="ATPase_P-typ_transduc_dom_A_sf"/>
</dbReference>
<dbReference type="SFLD" id="SFLDF00027">
    <property type="entry name" value="p-type_atpase"/>
    <property type="match status" value="1"/>
</dbReference>
<evidence type="ECO:0000256" key="12">
    <source>
        <dbReference type="ARBA" id="ARBA00023136"/>
    </source>
</evidence>
<comment type="subcellular location">
    <subcellularLocation>
        <location evidence="1">Endomembrane system</location>
        <topology evidence="1">Multi-pass membrane protein</topology>
    </subcellularLocation>
</comment>
<evidence type="ECO:0000256" key="3">
    <source>
        <dbReference type="ARBA" id="ARBA00022448"/>
    </source>
</evidence>
<evidence type="ECO:0000256" key="2">
    <source>
        <dbReference type="ARBA" id="ARBA00005675"/>
    </source>
</evidence>
<dbReference type="InterPro" id="IPR018303">
    <property type="entry name" value="ATPase_P-typ_P_site"/>
</dbReference>
<dbReference type="Pfam" id="PF00122">
    <property type="entry name" value="E1-E2_ATPase"/>
    <property type="match status" value="1"/>
</dbReference>
<evidence type="ECO:0000256" key="10">
    <source>
        <dbReference type="ARBA" id="ARBA00022989"/>
    </source>
</evidence>
<keyword evidence="16" id="KW-1185">Reference proteome</keyword>
<dbReference type="PANTHER" id="PTHR42861">
    <property type="entry name" value="CALCIUM-TRANSPORTING ATPASE"/>
    <property type="match status" value="1"/>
</dbReference>
<evidence type="ECO:0000256" key="5">
    <source>
        <dbReference type="ARBA" id="ARBA00022692"/>
    </source>
</evidence>
<dbReference type="EMBL" id="PYAV01000001">
    <property type="protein sequence ID" value="PSL51095.1"/>
    <property type="molecule type" value="Genomic_DNA"/>
</dbReference>
<evidence type="ECO:0000256" key="7">
    <source>
        <dbReference type="ARBA" id="ARBA00022840"/>
    </source>
</evidence>
<dbReference type="RefSeq" id="WP_106587185.1">
    <property type="nucleotide sequence ID" value="NZ_PYAV01000001.1"/>
</dbReference>
<keyword evidence="6" id="KW-0547">Nucleotide-binding</keyword>
<dbReference type="GO" id="GO:0012505">
    <property type="term" value="C:endomembrane system"/>
    <property type="evidence" value="ECO:0007669"/>
    <property type="project" value="UniProtKB-SubCell"/>
</dbReference>
<evidence type="ECO:0000256" key="11">
    <source>
        <dbReference type="ARBA" id="ARBA00023065"/>
    </source>
</evidence>
<accession>A0A2P8HY56</accession>
<dbReference type="Pfam" id="PF00690">
    <property type="entry name" value="Cation_ATPase_N"/>
    <property type="match status" value="1"/>
</dbReference>
<feature type="domain" description="Cation-transporting P-type ATPase N-terminal" evidence="14">
    <location>
        <begin position="2"/>
        <end position="76"/>
    </location>
</feature>
<dbReference type="Gene3D" id="2.70.150.10">
    <property type="entry name" value="Calcium-transporting ATPase, cytoplasmic transduction domain A"/>
    <property type="match status" value="1"/>
</dbReference>
<feature type="transmembrane region" description="Helical" evidence="13">
    <location>
        <begin position="798"/>
        <end position="820"/>
    </location>
</feature>
<dbReference type="SUPFAM" id="SSF81665">
    <property type="entry name" value="Calcium ATPase, transmembrane domain M"/>
    <property type="match status" value="1"/>
</dbReference>
<feature type="transmembrane region" description="Helical" evidence="13">
    <location>
        <begin position="48"/>
        <end position="71"/>
    </location>
</feature>
<dbReference type="GO" id="GO:0005524">
    <property type="term" value="F:ATP binding"/>
    <property type="evidence" value="ECO:0007669"/>
    <property type="project" value="UniProtKB-KW"/>
</dbReference>
<feature type="transmembrane region" description="Helical" evidence="13">
    <location>
        <begin position="768"/>
        <end position="786"/>
    </location>
</feature>
<dbReference type="InterPro" id="IPR044492">
    <property type="entry name" value="P_typ_ATPase_HD_dom"/>
</dbReference>
<dbReference type="AlphaFoldDB" id="A0A2P8HY56"/>
<dbReference type="GO" id="GO:0006811">
    <property type="term" value="P:monoatomic ion transport"/>
    <property type="evidence" value="ECO:0007669"/>
    <property type="project" value="UniProtKB-KW"/>
</dbReference>
<dbReference type="SFLD" id="SFLDG00002">
    <property type="entry name" value="C1.7:_P-type_atpase_like"/>
    <property type="match status" value="1"/>
</dbReference>
<evidence type="ECO:0000256" key="13">
    <source>
        <dbReference type="SAM" id="Phobius"/>
    </source>
</evidence>
<dbReference type="SUPFAM" id="SSF81660">
    <property type="entry name" value="Metal cation-transporting ATPase, ATP-binding domain N"/>
    <property type="match status" value="1"/>
</dbReference>
<comment type="similarity">
    <text evidence="2">Belongs to the cation transport ATPase (P-type) (TC 3.A.3) family. Type IIA subfamily.</text>
</comment>
<keyword evidence="10 13" id="KW-1133">Transmembrane helix</keyword>
<feature type="transmembrane region" description="Helical" evidence="13">
    <location>
        <begin position="736"/>
        <end position="756"/>
    </location>
</feature>
<dbReference type="PRINTS" id="PR00120">
    <property type="entry name" value="HATPASE"/>
</dbReference>
<keyword evidence="9" id="KW-1278">Translocase</keyword>
<sequence length="854" mass="92430">MNWHTLSKDETVKQLKTSHTQGLTNVEAVRRAESCGRNVMDEAPPVNALLLFLAQFRDFMVLILLAATLVSGLLGEYVDALTIMFIVLLNGVLGFFQERKAERSLEALKKYQAHTVTLLRDGRWMDVEAGDVVPGDIVHVKAGTRVCADARMLKASGLYAEEAPLTGESRPVAKIDEDQLDQDAPIAERTTMIYSGTSIVKGEGLAVVTETGMKTEMGRIAHLLQHTEQVLTPLQKRLDHLGKVLVASALLLTLFVVLAGVWQGQDVYQMIFAGVSLAVAAIPEGLPAIVTVALALGVQRMIKEKAIVRRLPAVETLGCASVICSDKTGTLTKNEMSLQRMWCWGTDISAAEIDKGQVPKPAMQLLTTAAAGLEKGGGDPMEEAVTACAARILPDSSAWRVIETYPFDSTRKRAGVLMENETKERMLIVRGAPDILVERSTRVHQGGKEVPLSPMHTMTWQKAVASLADRALRTLAVAYKHVSPGEKPTEDNLVLTGMLGFMDPPRPEAKEAIAECRSAGVKTVMITGDHPKTAAAVARELDMMPPHGRVITGAEWEKLNEAEAKEALRTAYVFSRVTPEHKLELVQGLQQNGHIVAMTGDGVNDAPALKAADIGVAMGKTGTGVAKEAAALILGDDNFATLKQAVKEGRNIYDNIRKFIRYMLASNVGEILVMLFAMLLGLPLPLAAIQILWINLVTDGLPALALGVDRAEKDAMKRGPRAPNESIFARGLGFKVITRGFLIGIVTLIAFVTSLALEPDNLTKAQTIAFATLITAQLIHVFDCRSETSIFSRNPLSNMWLVGAVISSVALMLVVIYAPLLQPIFHTTALPAVDWLLITALAALPTVLFAFPRK</sequence>
<dbReference type="FunFam" id="3.40.50.1000:FF:000001">
    <property type="entry name" value="Phospholipid-transporting ATPase IC"/>
    <property type="match status" value="1"/>
</dbReference>
<evidence type="ECO:0000313" key="15">
    <source>
        <dbReference type="EMBL" id="PSL51095.1"/>
    </source>
</evidence>
<feature type="transmembrane region" description="Helical" evidence="13">
    <location>
        <begin position="659"/>
        <end position="680"/>
    </location>
</feature>
<name>A0A2P8HY56_9BACI</name>
<keyword evidence="4" id="KW-0597">Phosphoprotein</keyword>
<dbReference type="FunFam" id="2.70.150.10:FF:000160">
    <property type="entry name" value="Sarcoplasmic/endoplasmic reticulum calcium ATPase 1"/>
    <property type="match status" value="1"/>
</dbReference>
<dbReference type="FunFam" id="3.40.50.1000:FF:000028">
    <property type="entry name" value="Calcium-transporting P-type ATPase, putative"/>
    <property type="match status" value="1"/>
</dbReference>
<dbReference type="GO" id="GO:0016020">
    <property type="term" value="C:membrane"/>
    <property type="evidence" value="ECO:0007669"/>
    <property type="project" value="InterPro"/>
</dbReference>
<dbReference type="Pfam" id="PF00689">
    <property type="entry name" value="Cation_ATPase_C"/>
    <property type="match status" value="1"/>
</dbReference>
<dbReference type="InterPro" id="IPR006068">
    <property type="entry name" value="ATPase_P-typ_cation-transptr_C"/>
</dbReference>
<feature type="transmembrane region" description="Helical" evidence="13">
    <location>
        <begin position="244"/>
        <end position="264"/>
    </location>
</feature>
<dbReference type="NCBIfam" id="TIGR01494">
    <property type="entry name" value="ATPase_P-type"/>
    <property type="match status" value="2"/>
</dbReference>
<keyword evidence="11" id="KW-0406">Ion transport</keyword>
<dbReference type="InterPro" id="IPR023214">
    <property type="entry name" value="HAD_sf"/>
</dbReference>